<dbReference type="Gene3D" id="2.60.40.150">
    <property type="entry name" value="C2 domain"/>
    <property type="match status" value="3"/>
</dbReference>
<comment type="cofactor">
    <cofactor evidence="1">
        <name>Ca(2+)</name>
        <dbReference type="ChEBI" id="CHEBI:29108"/>
    </cofactor>
</comment>
<dbReference type="PROSITE" id="PS50004">
    <property type="entry name" value="C2"/>
    <property type="match status" value="3"/>
</dbReference>
<dbReference type="PRINTS" id="PR00360">
    <property type="entry name" value="C2DOMAIN"/>
</dbReference>
<reference evidence="13" key="3">
    <citation type="submission" date="2025-09" db="UniProtKB">
        <authorList>
            <consortium name="Ensembl"/>
        </authorList>
    </citation>
    <scope>IDENTIFICATION</scope>
</reference>
<comment type="similarity">
    <text evidence="3">Belongs to the MCTP family.</text>
</comment>
<dbReference type="GeneTree" id="ENSGT00940000156291"/>
<dbReference type="GO" id="GO:0005509">
    <property type="term" value="F:calcium ion binding"/>
    <property type="evidence" value="ECO:0007669"/>
    <property type="project" value="UniProtKB-ARBA"/>
</dbReference>
<dbReference type="OMA" id="YEADEMK"/>
<dbReference type="CDD" id="cd08377">
    <property type="entry name" value="C2C_MCTP_PRT"/>
    <property type="match status" value="1"/>
</dbReference>
<evidence type="ECO:0000256" key="6">
    <source>
        <dbReference type="ARBA" id="ARBA00022737"/>
    </source>
</evidence>
<dbReference type="Pfam" id="PF00168">
    <property type="entry name" value="C2"/>
    <property type="match status" value="3"/>
</dbReference>
<sequence length="891" mass="101806">MDSKKPGVLRNLRQKMMPHLLRSKKSSSKSPVHLEHTMDHRMSSSVPDIRYMRHEYSHVCSSPPLQQYNAPSYSSPSSPLVKPDRRLAGGGSGLRMEAVDGGSGRSEHRLSVPVDSTDWASSQESFNSLCEEEKSSPERIYRPAGGMEAEELALPEMITVYSPEPPSVDASQDSSQYDNHDFNGHVLNDEDTQNSEMGHETSAVAENSRPSLRSFLLTINLKEGRNLVIRDRCGTSDPYVKFKLDGKTFYKSKVVYKDLNPTWNETFSLPVKDLNQKLFIKVYDRDLTTDDFMGSTSVTLCDLEFDKVNELSLALDDPNSLEEDMGVVLVDMSLTRRDGDSKKGPRWPQIRKRSVRAGGISQSFRLSESLRKSQLWTSVVSVTLVEGQELPLDSQGGQLFVRFRLGEQTYKSKNHCKVSKPQWRERFTLNQFLDGHNMLEVELWSKEGRRNEECLGTCEVDLSRVPVNQRQLCTHSLDQGRGRLVFLLTVNTCSGVSISDLCAAPLDEPHEKKNQLENYSLKRSLKNLRDVGFLQVKVIKAADLLAADLNGKSDPFCVLELGNDRLQTHTIYKSLHPEWNKVFTLPVKDIHDVLVVNVFDEDGDKAPDFLGKVAIPLLSIRRGQQITYPLKKEDLGGLSKGSITLELEVIFNPVRASIKTFQPRERRFMEDNPKFSKKALARNVLRVQTLYRAIMSTLQYIKSCFQWESVQRSLLAFLVFMVTVWYWEFYMLPFFLVLLISWNYFQIRRGRVSQDVASMDLADEDEDDEKESERRGLMEKIHMVQDTIITLQNLLDEIACFGERIKNTFNWSVPFLSGLAFLVFAIATILTYYIPVRYIVLIWGINKFTKKLRNPYSIDNNEVLDFLTRVPSDVQKVQYSEIKGSRKKKIS</sequence>
<evidence type="ECO:0000313" key="14">
    <source>
        <dbReference type="Proteomes" id="UP000472265"/>
    </source>
</evidence>
<evidence type="ECO:0000256" key="3">
    <source>
        <dbReference type="ARBA" id="ARBA00007923"/>
    </source>
</evidence>
<dbReference type="FunFam" id="2.60.40.150:FF:000076">
    <property type="entry name" value="multiple C2 and transmembrane domain-containing protein 2 isoform X1"/>
    <property type="match status" value="1"/>
</dbReference>
<evidence type="ECO:0000313" key="13">
    <source>
        <dbReference type="Ensembl" id="ENSSAUP00010001220.1"/>
    </source>
</evidence>
<keyword evidence="6" id="KW-0677">Repeat</keyword>
<keyword evidence="7" id="KW-0106">Calcium</keyword>
<dbReference type="CDD" id="cd08376">
    <property type="entry name" value="C2B_MCTP_PRT"/>
    <property type="match status" value="1"/>
</dbReference>
<keyword evidence="9 11" id="KW-0472">Membrane</keyword>
<proteinExistence type="inferred from homology"/>
<dbReference type="InterPro" id="IPR000008">
    <property type="entry name" value="C2_dom"/>
</dbReference>
<keyword evidence="5" id="KW-0479">Metal-binding</keyword>
<dbReference type="RefSeq" id="XP_030271131.1">
    <property type="nucleotide sequence ID" value="XM_030415271.1"/>
</dbReference>
<evidence type="ECO:0000256" key="8">
    <source>
        <dbReference type="ARBA" id="ARBA00022989"/>
    </source>
</evidence>
<evidence type="ECO:0000256" key="10">
    <source>
        <dbReference type="SAM" id="MobiDB-lite"/>
    </source>
</evidence>
<feature type="region of interest" description="Disordered" evidence="10">
    <location>
        <begin position="165"/>
        <end position="205"/>
    </location>
</feature>
<comment type="subcellular location">
    <subcellularLocation>
        <location evidence="2">Membrane</location>
        <topology evidence="2">Multi-pass membrane protein</topology>
    </subcellularLocation>
</comment>
<evidence type="ECO:0000256" key="2">
    <source>
        <dbReference type="ARBA" id="ARBA00004141"/>
    </source>
</evidence>
<dbReference type="PANTHER" id="PTHR45911:SF2">
    <property type="entry name" value="MULTIPLE C2 AND TRANSMEMBRANE DOMAIN-CONTAINING PROTEIN 2"/>
    <property type="match status" value="1"/>
</dbReference>
<evidence type="ECO:0000256" key="4">
    <source>
        <dbReference type="ARBA" id="ARBA00022692"/>
    </source>
</evidence>
<dbReference type="AlphaFoldDB" id="A0A671TIW9"/>
<dbReference type="CTD" id="562526"/>
<organism evidence="13 14">
    <name type="scientific">Sparus aurata</name>
    <name type="common">Gilthead sea bream</name>
    <dbReference type="NCBI Taxonomy" id="8175"/>
    <lineage>
        <taxon>Eukaryota</taxon>
        <taxon>Metazoa</taxon>
        <taxon>Chordata</taxon>
        <taxon>Craniata</taxon>
        <taxon>Vertebrata</taxon>
        <taxon>Euteleostomi</taxon>
        <taxon>Actinopterygii</taxon>
        <taxon>Neopterygii</taxon>
        <taxon>Teleostei</taxon>
        <taxon>Neoteleostei</taxon>
        <taxon>Acanthomorphata</taxon>
        <taxon>Eupercaria</taxon>
        <taxon>Spariformes</taxon>
        <taxon>Sparidae</taxon>
        <taxon>Sparus</taxon>
    </lineage>
</organism>
<reference evidence="13" key="2">
    <citation type="submission" date="2025-08" db="UniProtKB">
        <authorList>
            <consortium name="Ensembl"/>
        </authorList>
    </citation>
    <scope>IDENTIFICATION</scope>
</reference>
<feature type="region of interest" description="Disordered" evidence="10">
    <location>
        <begin position="1"/>
        <end position="41"/>
    </location>
</feature>
<dbReference type="SMART" id="SM00239">
    <property type="entry name" value="C2"/>
    <property type="match status" value="3"/>
</dbReference>
<evidence type="ECO:0000256" key="9">
    <source>
        <dbReference type="ARBA" id="ARBA00023136"/>
    </source>
</evidence>
<evidence type="ECO:0000256" key="1">
    <source>
        <dbReference type="ARBA" id="ARBA00001913"/>
    </source>
</evidence>
<dbReference type="InParanoid" id="A0A671TIW9"/>
<keyword evidence="14" id="KW-1185">Reference proteome</keyword>
<dbReference type="GO" id="GO:0046928">
    <property type="term" value="P:regulation of neurotransmitter secretion"/>
    <property type="evidence" value="ECO:0007669"/>
    <property type="project" value="TreeGrafter"/>
</dbReference>
<reference evidence="13" key="1">
    <citation type="submission" date="2021-04" db="EMBL/GenBank/DDBJ databases">
        <authorList>
            <consortium name="Wellcome Sanger Institute Data Sharing"/>
        </authorList>
    </citation>
    <scope>NUCLEOTIDE SEQUENCE [LARGE SCALE GENOMIC DNA]</scope>
</reference>
<accession>A0A671TIW9</accession>
<feature type="compositionally biased region" description="Basic and acidic residues" evidence="10">
    <location>
        <begin position="32"/>
        <end position="41"/>
    </location>
</feature>
<dbReference type="SUPFAM" id="SSF49562">
    <property type="entry name" value="C2 domain (Calcium/lipid-binding domain, CaLB)"/>
    <property type="match status" value="3"/>
</dbReference>
<dbReference type="InterPro" id="IPR035892">
    <property type="entry name" value="C2_domain_sf"/>
</dbReference>
<dbReference type="CDD" id="cd04042">
    <property type="entry name" value="C2A_MCTP_PRT"/>
    <property type="match status" value="1"/>
</dbReference>
<evidence type="ECO:0000256" key="7">
    <source>
        <dbReference type="ARBA" id="ARBA00022837"/>
    </source>
</evidence>
<keyword evidence="4 11" id="KW-0812">Transmembrane</keyword>
<feature type="domain" description="C2" evidence="12">
    <location>
        <begin position="198"/>
        <end position="313"/>
    </location>
</feature>
<evidence type="ECO:0000256" key="11">
    <source>
        <dbReference type="SAM" id="Phobius"/>
    </source>
</evidence>
<name>A0A671TIW9_SPAAU</name>
<evidence type="ECO:0000259" key="12">
    <source>
        <dbReference type="PROSITE" id="PS50004"/>
    </source>
</evidence>
<feature type="transmembrane region" description="Helical" evidence="11">
    <location>
        <begin position="813"/>
        <end position="834"/>
    </location>
</feature>
<feature type="region of interest" description="Disordered" evidence="10">
    <location>
        <begin position="67"/>
        <end position="117"/>
    </location>
</feature>
<dbReference type="Proteomes" id="UP000472265">
    <property type="component" value="Chromosome 4"/>
</dbReference>
<dbReference type="OrthoDB" id="5973539at2759"/>
<feature type="domain" description="C2" evidence="12">
    <location>
        <begin position="356"/>
        <end position="475"/>
    </location>
</feature>
<feature type="transmembrane region" description="Helical" evidence="11">
    <location>
        <begin position="714"/>
        <end position="742"/>
    </location>
</feature>
<dbReference type="PANTHER" id="PTHR45911">
    <property type="entry name" value="C2 DOMAIN-CONTAINING PROTEIN"/>
    <property type="match status" value="1"/>
</dbReference>
<dbReference type="GO" id="GO:0030672">
    <property type="term" value="C:synaptic vesicle membrane"/>
    <property type="evidence" value="ECO:0007669"/>
    <property type="project" value="TreeGrafter"/>
</dbReference>
<protein>
    <submittedName>
        <fullName evidence="13">Multiple C2 and transmembrane domain-containing protein 2-like</fullName>
    </submittedName>
</protein>
<dbReference type="Ensembl" id="ENSSAUT00010001273.1">
    <property type="protein sequence ID" value="ENSSAUP00010001220.1"/>
    <property type="gene ID" value="ENSSAUG00010000456.1"/>
</dbReference>
<gene>
    <name evidence="13" type="primary">LOC115580689</name>
</gene>
<dbReference type="FunFam" id="2.60.40.150:FF:000019">
    <property type="entry name" value="Multiple C2 and transmembrane domain-containing protein 2 isoform 1"/>
    <property type="match status" value="1"/>
</dbReference>
<keyword evidence="8 11" id="KW-1133">Transmembrane helix</keyword>
<evidence type="ECO:0000256" key="5">
    <source>
        <dbReference type="ARBA" id="ARBA00022723"/>
    </source>
</evidence>
<feature type="domain" description="C2" evidence="12">
    <location>
        <begin position="517"/>
        <end position="630"/>
    </location>
</feature>
<dbReference type="GeneID" id="115580689"/>